<dbReference type="RefSeq" id="WP_130415081.1">
    <property type="nucleotide sequence ID" value="NZ_SHKX01000015.1"/>
</dbReference>
<gene>
    <name evidence="3" type="ORF">EV700_2904</name>
</gene>
<evidence type="ECO:0000313" key="3">
    <source>
        <dbReference type="EMBL" id="RZU37037.1"/>
    </source>
</evidence>
<proteinExistence type="predicted"/>
<feature type="compositionally biased region" description="Low complexity" evidence="1">
    <location>
        <begin position="35"/>
        <end position="60"/>
    </location>
</feature>
<protein>
    <submittedName>
        <fullName evidence="3">Uncharacterized protein</fullName>
    </submittedName>
</protein>
<feature type="signal peptide" evidence="2">
    <location>
        <begin position="1"/>
        <end position="22"/>
    </location>
</feature>
<name>A0A4Q7YHZ0_9GAMM</name>
<dbReference type="EMBL" id="SHKX01000015">
    <property type="protein sequence ID" value="RZU37037.1"/>
    <property type="molecule type" value="Genomic_DNA"/>
</dbReference>
<evidence type="ECO:0000256" key="1">
    <source>
        <dbReference type="SAM" id="MobiDB-lite"/>
    </source>
</evidence>
<keyword evidence="4" id="KW-1185">Reference proteome</keyword>
<dbReference type="AlphaFoldDB" id="A0A4Q7YHZ0"/>
<comment type="caution">
    <text evidence="3">The sequence shown here is derived from an EMBL/GenBank/DDBJ whole genome shotgun (WGS) entry which is preliminary data.</text>
</comment>
<feature type="region of interest" description="Disordered" evidence="1">
    <location>
        <begin position="26"/>
        <end position="60"/>
    </location>
</feature>
<evidence type="ECO:0000256" key="2">
    <source>
        <dbReference type="SAM" id="SignalP"/>
    </source>
</evidence>
<keyword evidence="2" id="KW-0732">Signal</keyword>
<feature type="chain" id="PRO_5020364101" evidence="2">
    <location>
        <begin position="23"/>
        <end position="237"/>
    </location>
</feature>
<accession>A0A4Q7YHZ0</accession>
<dbReference type="OrthoDB" id="6706478at2"/>
<dbReference type="Proteomes" id="UP000292423">
    <property type="component" value="Unassembled WGS sequence"/>
</dbReference>
<sequence length="237" mass="24825">MFHPRAPVLAFLSVLMAGAVFADEAGQQPAPSNDATEQPAAATAAPDPASAPQAATAAAAPTEIPYPADRLPVAEPPGFFKRHPLTMPKISMPKPDFAKFKPGSGFAGVGVFNDMINLNGTLLTPNGVFYARAGRFMANNQGAAFNAGWRHPLTAGINEDGYQLGIFAGQVIGDGLNGKKINRMGAGADVSYQWITPNTLRVFSVGLGAGESKTSGSARLRSKPTPFFSYSISLKIF</sequence>
<organism evidence="3 4">
    <name type="scientific">Fluviicoccus keumensis</name>
    <dbReference type="NCBI Taxonomy" id="1435465"/>
    <lineage>
        <taxon>Bacteria</taxon>
        <taxon>Pseudomonadati</taxon>
        <taxon>Pseudomonadota</taxon>
        <taxon>Gammaproteobacteria</taxon>
        <taxon>Moraxellales</taxon>
        <taxon>Moraxellaceae</taxon>
        <taxon>Fluviicoccus</taxon>
    </lineage>
</organism>
<reference evidence="3 4" key="1">
    <citation type="submission" date="2019-02" db="EMBL/GenBank/DDBJ databases">
        <title>Genomic Encyclopedia of Type Strains, Phase IV (KMG-IV): sequencing the most valuable type-strain genomes for metagenomic binning, comparative biology and taxonomic classification.</title>
        <authorList>
            <person name="Goeker M."/>
        </authorList>
    </citation>
    <scope>NUCLEOTIDE SEQUENCE [LARGE SCALE GENOMIC DNA]</scope>
    <source>
        <strain evidence="3 4">DSM 105135</strain>
    </source>
</reference>
<evidence type="ECO:0000313" key="4">
    <source>
        <dbReference type="Proteomes" id="UP000292423"/>
    </source>
</evidence>